<dbReference type="Gene3D" id="1.25.40.10">
    <property type="entry name" value="Tetratricopeptide repeat domain"/>
    <property type="match status" value="2"/>
</dbReference>
<dbReference type="SUPFAM" id="SSF48452">
    <property type="entry name" value="TPR-like"/>
    <property type="match status" value="2"/>
</dbReference>
<feature type="compositionally biased region" description="Basic and acidic residues" evidence="4">
    <location>
        <begin position="45"/>
        <end position="74"/>
    </location>
</feature>
<feature type="region of interest" description="Disordered" evidence="4">
    <location>
        <begin position="33"/>
        <end position="74"/>
    </location>
</feature>
<organism evidence="6 7">
    <name type="scientific">Luteimonas notoginsengisoli</name>
    <dbReference type="NCBI Taxonomy" id="1578200"/>
    <lineage>
        <taxon>Bacteria</taxon>
        <taxon>Pseudomonadati</taxon>
        <taxon>Pseudomonadota</taxon>
        <taxon>Gammaproteobacteria</taxon>
        <taxon>Lysobacterales</taxon>
        <taxon>Lysobacteraceae</taxon>
        <taxon>Luteimonas</taxon>
    </lineage>
</organism>
<dbReference type="SMART" id="SM00028">
    <property type="entry name" value="TPR"/>
    <property type="match status" value="5"/>
</dbReference>
<evidence type="ECO:0000256" key="2">
    <source>
        <dbReference type="ARBA" id="ARBA00022803"/>
    </source>
</evidence>
<sequence length="408" mass="44604">MSKTFPARHALAAAVLALFLTGTATESFAQSASDAFHSGRKNRKADKEQGKEESTAKVEAKYPNATREEPEAKASAKLSAKLKKIFDAYGENDAAAVVPLADEMIANDKANAYERAISARLAAASLIGEDDAKAMSYLQKALEFNGLSNNEHYDSMLMLGQLQMQGDDDAKGLATVDKLIAETKTTSPDVLAIKGNALYRLERYPEAITALKQAIDTAGADAKPEWQQLLMASYFDSDQPAEAARIAEEALAKNPDDKKLQMNLASIYMQAEQNDKAIALLEKMRAKGQLTEDRDYRNLYAMYLNTEGREKEGIAVIKDGMDKGVIKPDYQTYVALGQAYYFTDQPALAIENYQKAAPLAPDGEAYLNLARILWGEDRLGEAKQAAQKALDKGVKKPEEAKKILAQKG</sequence>
<dbReference type="InterPro" id="IPR011990">
    <property type="entry name" value="TPR-like_helical_dom_sf"/>
</dbReference>
<gene>
    <name evidence="6" type="ORF">ACFOM9_10690</name>
</gene>
<evidence type="ECO:0000256" key="5">
    <source>
        <dbReference type="SAM" id="SignalP"/>
    </source>
</evidence>
<dbReference type="PROSITE" id="PS50005">
    <property type="entry name" value="TPR"/>
    <property type="match status" value="1"/>
</dbReference>
<evidence type="ECO:0000256" key="1">
    <source>
        <dbReference type="ARBA" id="ARBA00022737"/>
    </source>
</evidence>
<evidence type="ECO:0000256" key="3">
    <source>
        <dbReference type="PROSITE-ProRule" id="PRU00339"/>
    </source>
</evidence>
<evidence type="ECO:0000313" key="6">
    <source>
        <dbReference type="EMBL" id="MFC3660534.1"/>
    </source>
</evidence>
<keyword evidence="7" id="KW-1185">Reference proteome</keyword>
<name>A0ABV7UU65_9GAMM</name>
<keyword evidence="1" id="KW-0677">Repeat</keyword>
<accession>A0ABV7UU65</accession>
<dbReference type="InterPro" id="IPR051012">
    <property type="entry name" value="CellSynth/LPSAsmb/PSIAsmb"/>
</dbReference>
<feature type="chain" id="PRO_5046595095" evidence="5">
    <location>
        <begin position="30"/>
        <end position="408"/>
    </location>
</feature>
<dbReference type="PANTHER" id="PTHR45586:SF1">
    <property type="entry name" value="LIPOPOLYSACCHARIDE ASSEMBLY PROTEIN B"/>
    <property type="match status" value="1"/>
</dbReference>
<proteinExistence type="predicted"/>
<dbReference type="Pfam" id="PF14559">
    <property type="entry name" value="TPR_19"/>
    <property type="match status" value="1"/>
</dbReference>
<evidence type="ECO:0000313" key="7">
    <source>
        <dbReference type="Proteomes" id="UP001595724"/>
    </source>
</evidence>
<keyword evidence="5" id="KW-0732">Signal</keyword>
<keyword evidence="2 3" id="KW-0802">TPR repeat</keyword>
<dbReference type="RefSeq" id="WP_386710145.1">
    <property type="nucleotide sequence ID" value="NZ_JBHRYF010000008.1"/>
</dbReference>
<dbReference type="PANTHER" id="PTHR45586">
    <property type="entry name" value="TPR REPEAT-CONTAINING PROTEIN PA4667"/>
    <property type="match status" value="1"/>
</dbReference>
<feature type="repeat" description="TPR" evidence="3">
    <location>
        <begin position="330"/>
        <end position="363"/>
    </location>
</feature>
<feature type="signal peptide" evidence="5">
    <location>
        <begin position="1"/>
        <end position="29"/>
    </location>
</feature>
<comment type="caution">
    <text evidence="6">The sequence shown here is derived from an EMBL/GenBank/DDBJ whole genome shotgun (WGS) entry which is preliminary data.</text>
</comment>
<reference evidence="7" key="1">
    <citation type="journal article" date="2019" name="Int. J. Syst. Evol. Microbiol.">
        <title>The Global Catalogue of Microorganisms (GCM) 10K type strain sequencing project: providing services to taxonomists for standard genome sequencing and annotation.</title>
        <authorList>
            <consortium name="The Broad Institute Genomics Platform"/>
            <consortium name="The Broad Institute Genome Sequencing Center for Infectious Disease"/>
            <person name="Wu L."/>
            <person name="Ma J."/>
        </authorList>
    </citation>
    <scope>NUCLEOTIDE SEQUENCE [LARGE SCALE GENOMIC DNA]</scope>
    <source>
        <strain evidence="7">KCTC 42211</strain>
    </source>
</reference>
<evidence type="ECO:0000256" key="4">
    <source>
        <dbReference type="SAM" id="MobiDB-lite"/>
    </source>
</evidence>
<dbReference type="Pfam" id="PF13432">
    <property type="entry name" value="TPR_16"/>
    <property type="match status" value="1"/>
</dbReference>
<dbReference type="EMBL" id="JBHRYF010000008">
    <property type="protein sequence ID" value="MFC3660534.1"/>
    <property type="molecule type" value="Genomic_DNA"/>
</dbReference>
<dbReference type="InterPro" id="IPR019734">
    <property type="entry name" value="TPR_rpt"/>
</dbReference>
<dbReference type="Proteomes" id="UP001595724">
    <property type="component" value="Unassembled WGS sequence"/>
</dbReference>
<protein>
    <submittedName>
        <fullName evidence="6">Tetratricopeptide repeat protein</fullName>
    </submittedName>
</protein>